<comment type="caution">
    <text evidence="2">The sequence shown here is derived from an EMBL/GenBank/DDBJ whole genome shotgun (WGS) entry which is preliminary data.</text>
</comment>
<keyword evidence="3" id="KW-1185">Reference proteome</keyword>
<dbReference type="OrthoDB" id="2384430at2759"/>
<evidence type="ECO:0000313" key="3">
    <source>
        <dbReference type="Proteomes" id="UP000829720"/>
    </source>
</evidence>
<protein>
    <recommendedName>
        <fullName evidence="4">Death ligand signal enhancer</fullName>
    </recommendedName>
</protein>
<reference evidence="2" key="1">
    <citation type="submission" date="2021-01" db="EMBL/GenBank/DDBJ databases">
        <authorList>
            <person name="Zahm M."/>
            <person name="Roques C."/>
            <person name="Cabau C."/>
            <person name="Klopp C."/>
            <person name="Donnadieu C."/>
            <person name="Jouanno E."/>
            <person name="Lampietro C."/>
            <person name="Louis A."/>
            <person name="Herpin A."/>
            <person name="Echchiki A."/>
            <person name="Berthelot C."/>
            <person name="Parey E."/>
            <person name="Roest-Crollius H."/>
            <person name="Braasch I."/>
            <person name="Postlethwait J."/>
            <person name="Bobe J."/>
            <person name="Montfort J."/>
            <person name="Bouchez O."/>
            <person name="Begum T."/>
            <person name="Mejri S."/>
            <person name="Adams A."/>
            <person name="Chen W.-J."/>
            <person name="Guiguen Y."/>
        </authorList>
    </citation>
    <scope>NUCLEOTIDE SEQUENCE</scope>
    <source>
        <tissue evidence="2">Blood</tissue>
    </source>
</reference>
<evidence type="ECO:0000313" key="2">
    <source>
        <dbReference type="EMBL" id="KAI1898601.1"/>
    </source>
</evidence>
<dbReference type="InterPro" id="IPR052748">
    <property type="entry name" value="ISR_Activator"/>
</dbReference>
<dbReference type="PANTHER" id="PTHR45011:SF1">
    <property type="entry name" value="DAP3-BINDING CELL DEATH ENHANCER 1"/>
    <property type="match status" value="1"/>
</dbReference>
<name>A0A8T3DNH3_9TELE</name>
<dbReference type="InterPro" id="IPR006597">
    <property type="entry name" value="Sel1-like"/>
</dbReference>
<dbReference type="Gene3D" id="1.25.40.10">
    <property type="entry name" value="Tetratricopeptide repeat domain"/>
    <property type="match status" value="1"/>
</dbReference>
<dbReference type="Proteomes" id="UP000829720">
    <property type="component" value="Unassembled WGS sequence"/>
</dbReference>
<dbReference type="GO" id="GO:0005739">
    <property type="term" value="C:mitochondrion"/>
    <property type="evidence" value="ECO:0007669"/>
    <property type="project" value="TreeGrafter"/>
</dbReference>
<dbReference type="SMART" id="SM00671">
    <property type="entry name" value="SEL1"/>
    <property type="match status" value="5"/>
</dbReference>
<proteinExistence type="predicted"/>
<feature type="region of interest" description="Disordered" evidence="1">
    <location>
        <begin position="41"/>
        <end position="64"/>
    </location>
</feature>
<gene>
    <name evidence="2" type="ORF">AGOR_G00074070</name>
</gene>
<dbReference type="PANTHER" id="PTHR45011">
    <property type="entry name" value="DAP3-BINDING CELL DEATH ENHANCER 1"/>
    <property type="match status" value="1"/>
</dbReference>
<dbReference type="InterPro" id="IPR011990">
    <property type="entry name" value="TPR-like_helical_dom_sf"/>
</dbReference>
<accession>A0A8T3DNH3</accession>
<dbReference type="GO" id="GO:0008625">
    <property type="term" value="P:extrinsic apoptotic signaling pathway via death domain receptors"/>
    <property type="evidence" value="ECO:0007669"/>
    <property type="project" value="TreeGrafter"/>
</dbReference>
<dbReference type="Pfam" id="PF08238">
    <property type="entry name" value="Sel1"/>
    <property type="match status" value="3"/>
</dbReference>
<feature type="compositionally biased region" description="Low complexity" evidence="1">
    <location>
        <begin position="41"/>
        <end position="54"/>
    </location>
</feature>
<dbReference type="AlphaFoldDB" id="A0A8T3DNH3"/>
<dbReference type="EMBL" id="JAERUA010000006">
    <property type="protein sequence ID" value="KAI1898601.1"/>
    <property type="molecule type" value="Genomic_DNA"/>
</dbReference>
<sequence>MWRINGLVGRVLSRYHTNAPLRVSQGHHYIEDDVLSSSTVLSTSAQPSGNSSQSGGNGEKQKRKRTSQFCYTSLPRYTALDAVGWGVAAMLLMQICRRIHSQFSSVSEVNQAPRRYRESGLLQKCGYRVVLEILSRRDVLLRGVNVGCLGTVQAIQGSSSGGNVCHAKSTEDSTNSHIEGVSPNRDSAHLGEPHFSSDCGPSGASSWQNKNKKDKEPLCPENEELTGAADDLRQIADSSIPVILNIIGIQNAKSGDYQAAFSCFLASAQHGYSKAQFNVGVCYEKGRGVKRDKDKAAEFYRQASAGGHSQAKYRYAKYLLHSVDTQSAEDTHTAVSLLEGAAASGVREAQAYLGALFSQKSQRDWQKAVYYLRMAAENGDSLSCLYLGQCYEWGFGVQQCFRTAVDLYQQAAAAGNQQAQHILSVLCSTGRTGPEDAALRSIRSAPCFSVGDARQLRFRYTFSSLKSASTSQPLPHSWSTGSFLAQSLPLPFSDASSLSEGERTGGSLQLPNATPCRWTIGVG</sequence>
<organism evidence="2 3">
    <name type="scientific">Albula goreensis</name>
    <dbReference type="NCBI Taxonomy" id="1534307"/>
    <lineage>
        <taxon>Eukaryota</taxon>
        <taxon>Metazoa</taxon>
        <taxon>Chordata</taxon>
        <taxon>Craniata</taxon>
        <taxon>Vertebrata</taxon>
        <taxon>Euteleostomi</taxon>
        <taxon>Actinopterygii</taxon>
        <taxon>Neopterygii</taxon>
        <taxon>Teleostei</taxon>
        <taxon>Albuliformes</taxon>
        <taxon>Albulidae</taxon>
        <taxon>Albula</taxon>
    </lineage>
</organism>
<feature type="region of interest" description="Disordered" evidence="1">
    <location>
        <begin position="163"/>
        <end position="221"/>
    </location>
</feature>
<evidence type="ECO:0000256" key="1">
    <source>
        <dbReference type="SAM" id="MobiDB-lite"/>
    </source>
</evidence>
<evidence type="ECO:0008006" key="4">
    <source>
        <dbReference type="Google" id="ProtNLM"/>
    </source>
</evidence>
<dbReference type="SUPFAM" id="SSF81901">
    <property type="entry name" value="HCP-like"/>
    <property type="match status" value="1"/>
</dbReference>